<name>A0ABS8MQZ9_9FLAO</name>
<gene>
    <name evidence="1" type="ORF">LNQ49_06160</name>
</gene>
<protein>
    <submittedName>
        <fullName evidence="1">Uncharacterized protein</fullName>
    </submittedName>
</protein>
<reference evidence="1" key="1">
    <citation type="submission" date="2021-11" db="EMBL/GenBank/DDBJ databases">
        <title>Description of novel Flavobacterium species.</title>
        <authorList>
            <person name="Saticioglu I.B."/>
            <person name="Ay H."/>
            <person name="Altun S."/>
            <person name="Duman M."/>
        </authorList>
    </citation>
    <scope>NUCLEOTIDE SEQUENCE</scope>
    <source>
        <strain evidence="1">F-65</strain>
    </source>
</reference>
<keyword evidence="2" id="KW-1185">Reference proteome</keyword>
<dbReference type="RefSeq" id="WP_229987802.1">
    <property type="nucleotide sequence ID" value="NZ_JAJJMO010000001.1"/>
</dbReference>
<organism evidence="1 2">
    <name type="scientific">Flavobacterium pisciphilum</name>
    <dbReference type="NCBI Taxonomy" id="2893755"/>
    <lineage>
        <taxon>Bacteria</taxon>
        <taxon>Pseudomonadati</taxon>
        <taxon>Bacteroidota</taxon>
        <taxon>Flavobacteriia</taxon>
        <taxon>Flavobacteriales</taxon>
        <taxon>Flavobacteriaceae</taxon>
        <taxon>Flavobacterium</taxon>
    </lineage>
</organism>
<evidence type="ECO:0000313" key="1">
    <source>
        <dbReference type="EMBL" id="MCC9071176.1"/>
    </source>
</evidence>
<evidence type="ECO:0000313" key="2">
    <source>
        <dbReference type="Proteomes" id="UP001430919"/>
    </source>
</evidence>
<dbReference type="EMBL" id="JAJJMO010000001">
    <property type="protein sequence ID" value="MCC9071176.1"/>
    <property type="molecule type" value="Genomic_DNA"/>
</dbReference>
<accession>A0ABS8MQZ9</accession>
<comment type="caution">
    <text evidence="1">The sequence shown here is derived from an EMBL/GenBank/DDBJ whole genome shotgun (WGS) entry which is preliminary data.</text>
</comment>
<proteinExistence type="predicted"/>
<sequence>MEKLLEKYNSLTPEEMFKFNTMVDITFHSCNLEGAKLTNMSEKMKCTQN</sequence>
<dbReference type="Proteomes" id="UP001430919">
    <property type="component" value="Unassembled WGS sequence"/>
</dbReference>